<evidence type="ECO:0000313" key="16">
    <source>
        <dbReference type="EMBL" id="KAJ6649480.1"/>
    </source>
</evidence>
<dbReference type="PROSITE" id="PS00477">
    <property type="entry name" value="ALPHA_2_MACROGLOBULIN"/>
    <property type="match status" value="1"/>
</dbReference>
<evidence type="ECO:0000256" key="6">
    <source>
        <dbReference type="ARBA" id="ARBA00022966"/>
    </source>
</evidence>
<evidence type="ECO:0000256" key="9">
    <source>
        <dbReference type="ARBA" id="ARBA00057615"/>
    </source>
</evidence>
<keyword evidence="6" id="KW-0882">Thioester bond</keyword>
<dbReference type="Gene3D" id="2.60.40.690">
    <property type="entry name" value="Alpha-macroglobulin, receptor-binding domain"/>
    <property type="match status" value="1"/>
</dbReference>
<dbReference type="Gene3D" id="2.60.40.10">
    <property type="entry name" value="Immunoglobulins"/>
    <property type="match status" value="2"/>
</dbReference>
<dbReference type="SUPFAM" id="SSF49410">
    <property type="entry name" value="Alpha-macroglobulin receptor domain"/>
    <property type="match status" value="1"/>
</dbReference>
<dbReference type="Gene3D" id="2.20.130.20">
    <property type="match status" value="1"/>
</dbReference>
<dbReference type="Gene3D" id="6.20.50.160">
    <property type="match status" value="1"/>
</dbReference>
<comment type="function">
    <text evidence="9">Binds covalently through a thioester bond to the pathogen surface resulting in pathogen clearance.</text>
</comment>
<dbReference type="OrthoDB" id="9998011at2759"/>
<comment type="similarity">
    <text evidence="1">Belongs to the protease inhibitor I39 (alpha-2-macroglobulin) family.</text>
</comment>
<dbReference type="Gene3D" id="2.60.40.1940">
    <property type="match status" value="1"/>
</dbReference>
<keyword evidence="2" id="KW-0646">Protease inhibitor</keyword>
<feature type="chain" id="PRO_5040158957" description="TEP1-F" evidence="12">
    <location>
        <begin position="22"/>
        <end position="1424"/>
    </location>
</feature>
<dbReference type="FunFam" id="2.60.40.1930:FF:000001">
    <property type="entry name" value="CD109 isoform 3"/>
    <property type="match status" value="1"/>
</dbReference>
<organism evidence="16 17">
    <name type="scientific">Pseudolycoriella hygida</name>
    <dbReference type="NCBI Taxonomy" id="35572"/>
    <lineage>
        <taxon>Eukaryota</taxon>
        <taxon>Metazoa</taxon>
        <taxon>Ecdysozoa</taxon>
        <taxon>Arthropoda</taxon>
        <taxon>Hexapoda</taxon>
        <taxon>Insecta</taxon>
        <taxon>Pterygota</taxon>
        <taxon>Neoptera</taxon>
        <taxon>Endopterygota</taxon>
        <taxon>Diptera</taxon>
        <taxon>Nematocera</taxon>
        <taxon>Sciaroidea</taxon>
        <taxon>Sciaridae</taxon>
        <taxon>Pseudolycoriella</taxon>
    </lineage>
</organism>
<dbReference type="Pfam" id="PF17791">
    <property type="entry name" value="MG3"/>
    <property type="match status" value="1"/>
</dbReference>
<evidence type="ECO:0000313" key="17">
    <source>
        <dbReference type="Proteomes" id="UP001151699"/>
    </source>
</evidence>
<dbReference type="SUPFAM" id="SSF48239">
    <property type="entry name" value="Terpenoid cyclases/Protein prenyltransferases"/>
    <property type="match status" value="1"/>
</dbReference>
<proteinExistence type="inferred from homology"/>
<dbReference type="SMART" id="SM01361">
    <property type="entry name" value="A2M_recep"/>
    <property type="match status" value="1"/>
</dbReference>
<dbReference type="EMBL" id="WJQU01000001">
    <property type="protein sequence ID" value="KAJ6649480.1"/>
    <property type="molecule type" value="Genomic_DNA"/>
</dbReference>
<dbReference type="Pfam" id="PF07677">
    <property type="entry name" value="A2M_recep"/>
    <property type="match status" value="1"/>
</dbReference>
<keyword evidence="5" id="KW-0722">Serine protease inhibitor</keyword>
<evidence type="ECO:0000256" key="7">
    <source>
        <dbReference type="ARBA" id="ARBA00023157"/>
    </source>
</evidence>
<evidence type="ECO:0000256" key="8">
    <source>
        <dbReference type="ARBA" id="ARBA00023180"/>
    </source>
</evidence>
<keyword evidence="4" id="KW-0391">Immunity</keyword>
<keyword evidence="8" id="KW-0325">Glycoprotein</keyword>
<dbReference type="FunFam" id="1.50.10.20:FF:000001">
    <property type="entry name" value="CD109 isoform 1"/>
    <property type="match status" value="1"/>
</dbReference>
<dbReference type="SUPFAM" id="SSF81296">
    <property type="entry name" value="E set domains"/>
    <property type="match status" value="1"/>
</dbReference>
<dbReference type="GO" id="GO:0005615">
    <property type="term" value="C:extracellular space"/>
    <property type="evidence" value="ECO:0007669"/>
    <property type="project" value="InterPro"/>
</dbReference>
<name>A0A9Q0SAC6_9DIPT</name>
<keyword evidence="17" id="KW-1185">Reference proteome</keyword>
<evidence type="ECO:0000256" key="5">
    <source>
        <dbReference type="ARBA" id="ARBA00022900"/>
    </source>
</evidence>
<protein>
    <recommendedName>
        <fullName evidence="11">TEP1-F</fullName>
    </recommendedName>
</protein>
<accession>A0A9Q0SAC6</accession>
<dbReference type="InterPro" id="IPR013783">
    <property type="entry name" value="Ig-like_fold"/>
</dbReference>
<dbReference type="InterPro" id="IPR014756">
    <property type="entry name" value="Ig_E-set"/>
</dbReference>
<dbReference type="InterPro" id="IPR011625">
    <property type="entry name" value="A2M_N_BRD"/>
</dbReference>
<dbReference type="Gene3D" id="2.60.120.1540">
    <property type="match status" value="1"/>
</dbReference>
<evidence type="ECO:0000256" key="11">
    <source>
        <dbReference type="ARBA" id="ARBA00078071"/>
    </source>
</evidence>
<evidence type="ECO:0000256" key="1">
    <source>
        <dbReference type="ARBA" id="ARBA00010952"/>
    </source>
</evidence>
<dbReference type="GO" id="GO:0002376">
    <property type="term" value="P:immune system process"/>
    <property type="evidence" value="ECO:0007669"/>
    <property type="project" value="UniProtKB-KW"/>
</dbReference>
<dbReference type="Pfam" id="PF01835">
    <property type="entry name" value="MG2"/>
    <property type="match status" value="1"/>
</dbReference>
<gene>
    <name evidence="16" type="primary">CD109_2</name>
    <name evidence="16" type="ORF">Bhyg_04716</name>
</gene>
<dbReference type="Gene3D" id="1.50.10.20">
    <property type="match status" value="1"/>
</dbReference>
<dbReference type="SMART" id="SM01360">
    <property type="entry name" value="A2M"/>
    <property type="match status" value="1"/>
</dbReference>
<evidence type="ECO:0000259" key="13">
    <source>
        <dbReference type="SMART" id="SM01359"/>
    </source>
</evidence>
<evidence type="ECO:0000256" key="3">
    <source>
        <dbReference type="ARBA" id="ARBA00022729"/>
    </source>
</evidence>
<dbReference type="InterPro" id="IPR047565">
    <property type="entry name" value="Alpha-macroglob_thiol-ester_cl"/>
</dbReference>
<dbReference type="InterPro" id="IPR036595">
    <property type="entry name" value="A-macroglobulin_rcpt-bd_sf"/>
</dbReference>
<sequence length="1424" mass="160329">MTLNFKTLVAGVLALATVVRASTTGPVGLYTIIGSQQINYHRPYYVSVNIHNATEPTVVRLKLISELNEIEKEIVKEITVAPWSTELVEFDPSTLESIPNTFYRLIVDGISGIEFHNETDLSFSDKNFSFLPQSDKALYKPGDLVQFRVLVMDKDTKAHDLTGTLQVNVYDGDGNRIKLFSNQSTTNGVYSNEFLLSESPVLGYWRLTFTSGHEEKSHSFEVGEYVLPTFEAFIESPQHVLYSDQVIRANIRGKYTFGKPVHGTANCTASWGEKNFNKLVKVTTKGSLEIDFVNELGVEYDNSNYMTLACTLEEEFTGRKQSKSVSIQIHRFRYSISKQSYDYQYLDGQPFKFDIRVRLYDGTPIPNEPVEIWWSTDLSSKDGSGSKIVQTNKEGIANVELVFPEEKVSVYLMAKYKDHAEGLGHFTSSIYHKTKVELPEFELKTNSSDVSVGDNIKMELRSRLPIKHFTYQIIARGNIISSVSQTIEDASNDVEFNFVATFDMVPRVEVVVYTLREDGSVHTASQNVYMQTKLPNEITLESTLNQTEPGQEFDLKITTSPDSFVGLLAVDQSVLLLRSGNDISLGDVSGELSGFNVVRKTNRNYHQRYIWSPHISKIENAGMFVLSNVKDLIPTPFLEIYYHTTTPSFVRFGQHPAPPPPPLAAAAFPSPQADYVQKDDPSSSSVSIRKEFPETWIWDLIEVESGEKHFQKRVPDTITSWVISAFSFNANKGLGLTKEPTKVTTFKKFFVSVSLPYSVKRGETLSVPVTVFNYLDEAINAEVTFFNDDNDFEFVDLNDEANEVVNAEEVRRRSIAIKSNDASGLFFQIRPLKIGQITIKVTVNGGVAGDGIQRILLVTPEGVPQYVNKALLLNKPTAEDIDHEFIVELPEHTVPDSASIKVSAVGDLLGSTVKNLDRLIYMPSGCGEQNMLKFVPNIFVRNYLKALNQLTDDLEEKTRLNLEIGYQRQLAYRHYNGSFSAFGRQDRRGSTWLTAFVARSFQQASKHIDIEPKIIHEALGFLNNTQADNGSFPEYGQVIHRQMQGGADNNVALTAYTLIAFLENRQAFPQYENTTKRAIEFIVTHLDTLDDVYSMSLAAYALQLADDPHKDDILRSLNAKSITESDRKYWNTRGVSRDQHFYANSIDTEITSYALLANYHAGRTDDVVPVLKWLLLQRNERGGFQSTQDTIVGLQAIVSLAEKVTGSDTATDMKIDLTYDDKSTSFAVNADNSQVFQQFDLPKDVRKINLKAQGNGFSLVSLFYKYYVNETAALPRFTIETNVKPREYPSLLEFDVCVAFIPNEDDAVPTTESNMAVMEIDFPSGYQFDGDQRSALESLESVKKLETRNDDTQIVLYLERLTTEKLCPAVRAIRSHKVAHQKPAAIIVYDYYDTTRKSRVFYNTNESSLCDICESNCPDKCNAA</sequence>
<dbReference type="InterPro" id="IPR008930">
    <property type="entry name" value="Terpenoid_cyclase/PrenylTrfase"/>
</dbReference>
<dbReference type="SMART" id="SM01359">
    <property type="entry name" value="A2M_N_2"/>
    <property type="match status" value="1"/>
</dbReference>
<dbReference type="SMART" id="SM01419">
    <property type="entry name" value="Thiol-ester_cl"/>
    <property type="match status" value="1"/>
</dbReference>
<keyword evidence="3 12" id="KW-0732">Signal</keyword>
<dbReference type="Proteomes" id="UP001151699">
    <property type="component" value="Chromosome A"/>
</dbReference>
<dbReference type="Gene3D" id="2.60.40.1930">
    <property type="match status" value="2"/>
</dbReference>
<dbReference type="InterPro" id="IPR041555">
    <property type="entry name" value="MG3"/>
</dbReference>
<evidence type="ECO:0000259" key="15">
    <source>
        <dbReference type="SMART" id="SM01361"/>
    </source>
</evidence>
<feature type="domain" description="Alpha-macroglobulin receptor-binding" evidence="15">
    <location>
        <begin position="1313"/>
        <end position="1402"/>
    </location>
</feature>
<evidence type="ECO:0000256" key="2">
    <source>
        <dbReference type="ARBA" id="ARBA00022690"/>
    </source>
</evidence>
<comment type="subunit">
    <text evidence="10">Heterodimer of a TEP1-N chain and an TEP1-C chain non-covalently linked. Forms a complex composed of TEP1-N and TEP1-C heterodimer, LRIM1 and APL1C; the interaction stabilizes TEP1-N and TEP1-C heterodimer, prevents its binding to tissues while circulating in the hemolymph and protects the thioester bond from hydrolysis. Mature TEP1 and to a lesser extent full-length TEP1 interact with SPCLIP1; the interaction is induced by microbial infection.</text>
</comment>
<dbReference type="Pfam" id="PF07703">
    <property type="entry name" value="A2M_BRD"/>
    <property type="match status" value="1"/>
</dbReference>
<feature type="domain" description="Alpha-2-macroglobulin bait region" evidence="13">
    <location>
        <begin position="441"/>
        <end position="577"/>
    </location>
</feature>
<dbReference type="PANTHER" id="PTHR11412">
    <property type="entry name" value="MACROGLOBULIN / COMPLEMENT"/>
    <property type="match status" value="1"/>
</dbReference>
<evidence type="ECO:0000256" key="12">
    <source>
        <dbReference type="SAM" id="SignalP"/>
    </source>
</evidence>
<dbReference type="CDD" id="cd02897">
    <property type="entry name" value="A2M_2"/>
    <property type="match status" value="1"/>
</dbReference>
<dbReference type="InterPro" id="IPR009048">
    <property type="entry name" value="A-macroglobulin_rcpt-bd"/>
</dbReference>
<evidence type="ECO:0000256" key="10">
    <source>
        <dbReference type="ARBA" id="ARBA00063781"/>
    </source>
</evidence>
<dbReference type="Gene3D" id="2.60.40.2950">
    <property type="match status" value="1"/>
</dbReference>
<reference evidence="16" key="1">
    <citation type="submission" date="2022-07" db="EMBL/GenBank/DDBJ databases">
        <authorList>
            <person name="Trinca V."/>
            <person name="Uliana J.V.C."/>
            <person name="Torres T.T."/>
            <person name="Ward R.J."/>
            <person name="Monesi N."/>
        </authorList>
    </citation>
    <scope>NUCLEOTIDE SEQUENCE</scope>
    <source>
        <strain evidence="16">HSMRA1968</strain>
        <tissue evidence="16">Whole embryos</tissue>
    </source>
</reference>
<comment type="caution">
    <text evidence="16">The sequence shown here is derived from an EMBL/GenBank/DDBJ whole genome shotgun (WGS) entry which is preliminary data.</text>
</comment>
<feature type="signal peptide" evidence="12">
    <location>
        <begin position="1"/>
        <end position="21"/>
    </location>
</feature>
<dbReference type="Pfam" id="PF07678">
    <property type="entry name" value="TED_complement"/>
    <property type="match status" value="1"/>
</dbReference>
<dbReference type="InterPro" id="IPR050473">
    <property type="entry name" value="A2M/Complement_sys"/>
</dbReference>
<keyword evidence="7" id="KW-1015">Disulfide bond</keyword>
<dbReference type="PANTHER" id="PTHR11412:SF136">
    <property type="entry name" value="CD109 ANTIGEN"/>
    <property type="match status" value="1"/>
</dbReference>
<dbReference type="InterPro" id="IPR011626">
    <property type="entry name" value="Alpha-macroglobulin_TED"/>
</dbReference>
<dbReference type="Pfam" id="PF00207">
    <property type="entry name" value="A2M"/>
    <property type="match status" value="1"/>
</dbReference>
<feature type="domain" description="Alpha-2-macroglobulin" evidence="14">
    <location>
        <begin position="695"/>
        <end position="785"/>
    </location>
</feature>
<dbReference type="InterPro" id="IPR041813">
    <property type="entry name" value="A2M_TED"/>
</dbReference>
<evidence type="ECO:0000256" key="4">
    <source>
        <dbReference type="ARBA" id="ARBA00022859"/>
    </source>
</evidence>
<dbReference type="InterPro" id="IPR019742">
    <property type="entry name" value="MacrogloblnA2_CS"/>
</dbReference>
<dbReference type="InterPro" id="IPR002890">
    <property type="entry name" value="MG2"/>
</dbReference>
<dbReference type="GO" id="GO:0004867">
    <property type="term" value="F:serine-type endopeptidase inhibitor activity"/>
    <property type="evidence" value="ECO:0007669"/>
    <property type="project" value="UniProtKB-KW"/>
</dbReference>
<dbReference type="InterPro" id="IPR001599">
    <property type="entry name" value="Macroglobln_a2"/>
</dbReference>
<evidence type="ECO:0000259" key="14">
    <source>
        <dbReference type="SMART" id="SM01360"/>
    </source>
</evidence>